<dbReference type="EMBL" id="JASPKZ010000452">
    <property type="protein sequence ID" value="KAJ9600068.1"/>
    <property type="molecule type" value="Genomic_DNA"/>
</dbReference>
<sequence length="557" mass="63424">MLYYFEIMFILFCVSVPNNRLILSNRSQALLRLNRFQSALEDADSIVRLYPTWSKGHYQRGMALAGLGHYEEALVSFSLCVSLDHDIGTIRSEVTHALHRLLVGPFVGFRARCHSLGVPAPYSLHGRCPRFLASSYPTLSSSDYEDSSSGEEDFLQISHKFSSSSEYTINSKSKNRYEKVYRIFNGRIDVKPMDLPVNTDLVDQSDFDCVLCCRTLWQPVTTPCGHTYCWMCLDRCLDYSFACPLCMTSLADYLATSEKAVTEVIEHSLRLLLPAEYLARQVIHQQELSELAQVWGGQVPVFVCTTGFPGVPCPLYVYEPRYRVMMRHCAEAGTREFGIVACLSKDPGNKSYAEFGTMLEIRDWILLDNGCSILTTVGIRRFHVLTRGERDGYDMAKVEYFRDQPISIDRLPELRKLHERVLPKAWQWFVSLESELQSEIVRAFGHMPKPEEDWPSLPDGPAWTWWLLAFLPLSQELKVEILATTILEKRLRAIDKTLDRIEAAAIAKQEQTVVVSRSEDQTTSRAEQSDSSVATASRELPPHMFNTHLLEESRAPS</sequence>
<dbReference type="InterPro" id="IPR017907">
    <property type="entry name" value="Znf_RING_CS"/>
</dbReference>
<name>A0AAD8ALV1_DIPPU</name>
<evidence type="ECO:0000256" key="4">
    <source>
        <dbReference type="PROSITE-ProRule" id="PRU00175"/>
    </source>
</evidence>
<keyword evidence="2 4" id="KW-0863">Zinc-finger</keyword>
<dbReference type="SUPFAM" id="SSF48452">
    <property type="entry name" value="TPR-like"/>
    <property type="match status" value="1"/>
</dbReference>
<dbReference type="CDD" id="cd16514">
    <property type="entry name" value="RING-HC_LONFs_rpt2"/>
    <property type="match status" value="1"/>
</dbReference>
<dbReference type="PROSITE" id="PS00518">
    <property type="entry name" value="ZF_RING_1"/>
    <property type="match status" value="1"/>
</dbReference>
<dbReference type="Gene3D" id="2.30.130.40">
    <property type="entry name" value="LON domain-like"/>
    <property type="match status" value="1"/>
</dbReference>
<gene>
    <name evidence="8" type="ORF">L9F63_009637</name>
</gene>
<feature type="region of interest" description="Disordered" evidence="5">
    <location>
        <begin position="512"/>
        <end position="540"/>
    </location>
</feature>
<evidence type="ECO:0000256" key="1">
    <source>
        <dbReference type="ARBA" id="ARBA00022723"/>
    </source>
</evidence>
<dbReference type="InterPro" id="IPR015947">
    <property type="entry name" value="PUA-like_sf"/>
</dbReference>
<dbReference type="SUPFAM" id="SSF57850">
    <property type="entry name" value="RING/U-box"/>
    <property type="match status" value="1"/>
</dbReference>
<feature type="domain" description="Lon N-terminal" evidence="7">
    <location>
        <begin position="288"/>
        <end position="502"/>
    </location>
</feature>
<keyword evidence="1" id="KW-0479">Metal-binding</keyword>
<organism evidence="8 9">
    <name type="scientific">Diploptera punctata</name>
    <name type="common">Pacific beetle cockroach</name>
    <dbReference type="NCBI Taxonomy" id="6984"/>
    <lineage>
        <taxon>Eukaryota</taxon>
        <taxon>Metazoa</taxon>
        <taxon>Ecdysozoa</taxon>
        <taxon>Arthropoda</taxon>
        <taxon>Hexapoda</taxon>
        <taxon>Insecta</taxon>
        <taxon>Pterygota</taxon>
        <taxon>Neoptera</taxon>
        <taxon>Polyneoptera</taxon>
        <taxon>Dictyoptera</taxon>
        <taxon>Blattodea</taxon>
        <taxon>Blaberoidea</taxon>
        <taxon>Blaberidae</taxon>
        <taxon>Diplopterinae</taxon>
        <taxon>Diploptera</taxon>
    </lineage>
</organism>
<comment type="caution">
    <text evidence="8">The sequence shown here is derived from an EMBL/GenBank/DDBJ whole genome shotgun (WGS) entry which is preliminary data.</text>
</comment>
<evidence type="ECO:0008006" key="10">
    <source>
        <dbReference type="Google" id="ProtNLM"/>
    </source>
</evidence>
<evidence type="ECO:0000259" key="7">
    <source>
        <dbReference type="PROSITE" id="PS51787"/>
    </source>
</evidence>
<dbReference type="InterPro" id="IPR018957">
    <property type="entry name" value="Znf_C3HC4_RING-type"/>
</dbReference>
<dbReference type="GO" id="GO:0061630">
    <property type="term" value="F:ubiquitin protein ligase activity"/>
    <property type="evidence" value="ECO:0007669"/>
    <property type="project" value="TreeGrafter"/>
</dbReference>
<reference evidence="8" key="1">
    <citation type="journal article" date="2023" name="IScience">
        <title>Live-bearing cockroach genome reveals convergent evolutionary mechanisms linked to viviparity in insects and beyond.</title>
        <authorList>
            <person name="Fouks B."/>
            <person name="Harrison M.C."/>
            <person name="Mikhailova A.A."/>
            <person name="Marchal E."/>
            <person name="English S."/>
            <person name="Carruthers M."/>
            <person name="Jennings E.C."/>
            <person name="Chiamaka E.L."/>
            <person name="Frigard R.A."/>
            <person name="Pippel M."/>
            <person name="Attardo G.M."/>
            <person name="Benoit J.B."/>
            <person name="Bornberg-Bauer E."/>
            <person name="Tobe S.S."/>
        </authorList>
    </citation>
    <scope>NUCLEOTIDE SEQUENCE</scope>
    <source>
        <strain evidence="8">Stay&amp;Tobe</strain>
    </source>
</reference>
<dbReference type="InterPro" id="IPR011990">
    <property type="entry name" value="TPR-like_helical_dom_sf"/>
</dbReference>
<accession>A0AAD8ALV1</accession>
<dbReference type="PANTHER" id="PTHR23327">
    <property type="entry name" value="RING FINGER PROTEIN 127"/>
    <property type="match status" value="1"/>
</dbReference>
<dbReference type="SMART" id="SM00028">
    <property type="entry name" value="TPR"/>
    <property type="match status" value="2"/>
</dbReference>
<dbReference type="PROSITE" id="PS51787">
    <property type="entry name" value="LON_N"/>
    <property type="match status" value="1"/>
</dbReference>
<evidence type="ECO:0000256" key="3">
    <source>
        <dbReference type="ARBA" id="ARBA00022833"/>
    </source>
</evidence>
<reference evidence="8" key="2">
    <citation type="submission" date="2023-05" db="EMBL/GenBank/DDBJ databases">
        <authorList>
            <person name="Fouks B."/>
        </authorList>
    </citation>
    <scope>NUCLEOTIDE SEQUENCE</scope>
    <source>
        <strain evidence="8">Stay&amp;Tobe</strain>
        <tissue evidence="8">Testes</tissue>
    </source>
</reference>
<evidence type="ECO:0000256" key="5">
    <source>
        <dbReference type="SAM" id="MobiDB-lite"/>
    </source>
</evidence>
<dbReference type="GO" id="GO:0008270">
    <property type="term" value="F:zinc ion binding"/>
    <property type="evidence" value="ECO:0007669"/>
    <property type="project" value="UniProtKB-KW"/>
</dbReference>
<dbReference type="Pfam" id="PF00097">
    <property type="entry name" value="zf-C3HC4"/>
    <property type="match status" value="1"/>
</dbReference>
<keyword evidence="9" id="KW-1185">Reference proteome</keyword>
<dbReference type="PANTHER" id="PTHR23327:SF42">
    <property type="entry name" value="LON PEPTIDASE N-TERMINAL DOMAIN AND RING FINGER PROTEIN C14F5.10C"/>
    <property type="match status" value="1"/>
</dbReference>
<keyword evidence="3" id="KW-0862">Zinc</keyword>
<dbReference type="SMART" id="SM00184">
    <property type="entry name" value="RING"/>
    <property type="match status" value="1"/>
</dbReference>
<evidence type="ECO:0000256" key="2">
    <source>
        <dbReference type="ARBA" id="ARBA00022771"/>
    </source>
</evidence>
<dbReference type="InterPro" id="IPR003111">
    <property type="entry name" value="Lon_prtase_N"/>
</dbReference>
<dbReference type="Gene3D" id="3.30.40.10">
    <property type="entry name" value="Zinc/RING finger domain, C3HC4 (zinc finger)"/>
    <property type="match status" value="1"/>
</dbReference>
<proteinExistence type="predicted"/>
<dbReference type="Gene3D" id="1.25.40.10">
    <property type="entry name" value="Tetratricopeptide repeat domain"/>
    <property type="match status" value="1"/>
</dbReference>
<dbReference type="SMART" id="SM00464">
    <property type="entry name" value="LON"/>
    <property type="match status" value="1"/>
</dbReference>
<evidence type="ECO:0000313" key="8">
    <source>
        <dbReference type="EMBL" id="KAJ9600068.1"/>
    </source>
</evidence>
<dbReference type="InterPro" id="IPR001841">
    <property type="entry name" value="Znf_RING"/>
</dbReference>
<dbReference type="InterPro" id="IPR046336">
    <property type="entry name" value="Lon_prtase_N_sf"/>
</dbReference>
<dbReference type="PROSITE" id="PS50089">
    <property type="entry name" value="ZF_RING_2"/>
    <property type="match status" value="1"/>
</dbReference>
<evidence type="ECO:0000313" key="9">
    <source>
        <dbReference type="Proteomes" id="UP001233999"/>
    </source>
</evidence>
<dbReference type="AlphaFoldDB" id="A0AAD8ALV1"/>
<evidence type="ECO:0000259" key="6">
    <source>
        <dbReference type="PROSITE" id="PS50089"/>
    </source>
</evidence>
<protein>
    <recommendedName>
        <fullName evidence="10">LON peptidase N-terminal domain and RING finger protein 3</fullName>
    </recommendedName>
</protein>
<dbReference type="InterPro" id="IPR013083">
    <property type="entry name" value="Znf_RING/FYVE/PHD"/>
</dbReference>
<dbReference type="Pfam" id="PF02190">
    <property type="entry name" value="LON_substr_bdg"/>
    <property type="match status" value="1"/>
</dbReference>
<feature type="domain" description="RING-type" evidence="6">
    <location>
        <begin position="209"/>
        <end position="246"/>
    </location>
</feature>
<dbReference type="Proteomes" id="UP001233999">
    <property type="component" value="Unassembled WGS sequence"/>
</dbReference>
<dbReference type="InterPro" id="IPR019734">
    <property type="entry name" value="TPR_rpt"/>
</dbReference>
<feature type="compositionally biased region" description="Polar residues" evidence="5">
    <location>
        <begin position="523"/>
        <end position="535"/>
    </location>
</feature>
<dbReference type="SUPFAM" id="SSF88697">
    <property type="entry name" value="PUA domain-like"/>
    <property type="match status" value="1"/>
</dbReference>
<dbReference type="GO" id="GO:0005737">
    <property type="term" value="C:cytoplasm"/>
    <property type="evidence" value="ECO:0007669"/>
    <property type="project" value="UniProtKB-ARBA"/>
</dbReference>